<dbReference type="EMBL" id="CM024803">
    <property type="protein sequence ID" value="KAG8010580.1"/>
    <property type="molecule type" value="Genomic_DNA"/>
</dbReference>
<accession>A0ACB7F7Z0</accession>
<comment type="caution">
    <text evidence="1">The sequence shown here is derived from an EMBL/GenBank/DDBJ whole genome shotgun (WGS) entry which is preliminary data.</text>
</comment>
<keyword evidence="2" id="KW-1185">Reference proteome</keyword>
<gene>
    <name evidence="1" type="primary">PTCD2</name>
    <name evidence="1" type="ORF">GBF38_009701</name>
</gene>
<protein>
    <submittedName>
        <fullName evidence="1">Pentatricopeptide repeat-containing protein 2</fullName>
    </submittedName>
</protein>
<reference evidence="1" key="1">
    <citation type="submission" date="2020-04" db="EMBL/GenBank/DDBJ databases">
        <title>A chromosome-scale assembly and high-density genetic map of the yellow drum (Nibea albiflora) genome.</title>
        <authorList>
            <person name="Xu D."/>
            <person name="Zhang W."/>
            <person name="Chen R."/>
            <person name="Tan P."/>
            <person name="Wang L."/>
            <person name="Song H."/>
            <person name="Tian L."/>
            <person name="Zhu Q."/>
            <person name="Wang B."/>
        </authorList>
    </citation>
    <scope>NUCLEOTIDE SEQUENCE</scope>
    <source>
        <strain evidence="1">ZJHYS-2018</strain>
    </source>
</reference>
<dbReference type="Proteomes" id="UP000805704">
    <property type="component" value="Chromosome 15"/>
</dbReference>
<evidence type="ECO:0000313" key="2">
    <source>
        <dbReference type="Proteomes" id="UP000805704"/>
    </source>
</evidence>
<organism evidence="1 2">
    <name type="scientific">Nibea albiflora</name>
    <name type="common">Yellow drum</name>
    <name type="synonym">Corvina albiflora</name>
    <dbReference type="NCBI Taxonomy" id="240163"/>
    <lineage>
        <taxon>Eukaryota</taxon>
        <taxon>Metazoa</taxon>
        <taxon>Chordata</taxon>
        <taxon>Craniata</taxon>
        <taxon>Vertebrata</taxon>
        <taxon>Euteleostomi</taxon>
        <taxon>Actinopterygii</taxon>
        <taxon>Neopterygii</taxon>
        <taxon>Teleostei</taxon>
        <taxon>Neoteleostei</taxon>
        <taxon>Acanthomorphata</taxon>
        <taxon>Eupercaria</taxon>
        <taxon>Sciaenidae</taxon>
        <taxon>Nibea</taxon>
    </lineage>
</organism>
<sequence>MVRSVGTMALARLGKCCRSLVRESSKGVFCGVLQPGGIEGCIGAKRHLLSEDVIKLQTFQKNKLAVAHRVSGSEGNYIENISQKLEKNKLILKDELKLLLHLCQSADDMVIARDAIYRYHTENRNFREFKFGPLFMRLCYELGMEDLAIATLTDQSMEGFFSDSTSFNIGIDMLFTKGSYEDAIDVLRTMRKQGVQFNKDTLMLAFGTCYKLNTKESYKICTTLLEEEQAKGQFIPRHAYCFAVALALRQNDVKKAQSFFSQIMTTDGRLCQNLEVVIHAMSGAVTDAISILATAIMPKTPSFVKKPLFSKEVVDVLRLRTQGQPDMMEVEEILSQLEQADQVTQQTLDEMLCHTRTGNRKLIMEERRASRRTLRPLQSTLLSELNAFVLFLCEVPFCCQFIEFANAVAARADKLKPWQKAFFYCGGDAVTYARLQHQKQGDEERMTGTTNGAPE</sequence>
<name>A0ACB7F7Z0_NIBAL</name>
<evidence type="ECO:0000313" key="1">
    <source>
        <dbReference type="EMBL" id="KAG8010580.1"/>
    </source>
</evidence>
<proteinExistence type="predicted"/>